<feature type="compositionally biased region" description="Low complexity" evidence="1">
    <location>
        <begin position="248"/>
        <end position="262"/>
    </location>
</feature>
<protein>
    <submittedName>
        <fullName evidence="2">Uncharacterized protein</fullName>
    </submittedName>
</protein>
<keyword evidence="3" id="KW-1185">Reference proteome</keyword>
<feature type="compositionally biased region" description="Polar residues" evidence="1">
    <location>
        <begin position="136"/>
        <end position="154"/>
    </location>
</feature>
<feature type="region of interest" description="Disordered" evidence="1">
    <location>
        <begin position="248"/>
        <end position="329"/>
    </location>
</feature>
<organism evidence="2 3">
    <name type="scientific">Cladonia borealis</name>
    <dbReference type="NCBI Taxonomy" id="184061"/>
    <lineage>
        <taxon>Eukaryota</taxon>
        <taxon>Fungi</taxon>
        <taxon>Dikarya</taxon>
        <taxon>Ascomycota</taxon>
        <taxon>Pezizomycotina</taxon>
        <taxon>Lecanoromycetes</taxon>
        <taxon>OSLEUM clade</taxon>
        <taxon>Lecanoromycetidae</taxon>
        <taxon>Lecanorales</taxon>
        <taxon>Lecanorineae</taxon>
        <taxon>Cladoniaceae</taxon>
        <taxon>Cladonia</taxon>
    </lineage>
</organism>
<evidence type="ECO:0000256" key="1">
    <source>
        <dbReference type="SAM" id="MobiDB-lite"/>
    </source>
</evidence>
<reference evidence="2" key="1">
    <citation type="submission" date="2023-03" db="EMBL/GenBank/DDBJ databases">
        <title>Complete genome of Cladonia borealis.</title>
        <authorList>
            <person name="Park H."/>
        </authorList>
    </citation>
    <scope>NUCLEOTIDE SEQUENCE</scope>
    <source>
        <strain evidence="2">ANT050790</strain>
    </source>
</reference>
<feature type="compositionally biased region" description="Polar residues" evidence="1">
    <location>
        <begin position="181"/>
        <end position="193"/>
    </location>
</feature>
<feature type="non-terminal residue" evidence="2">
    <location>
        <position position="1"/>
    </location>
</feature>
<feature type="compositionally biased region" description="Pro residues" evidence="1">
    <location>
        <begin position="299"/>
        <end position="309"/>
    </location>
</feature>
<comment type="caution">
    <text evidence="2">The sequence shown here is derived from an EMBL/GenBank/DDBJ whole genome shotgun (WGS) entry which is preliminary data.</text>
</comment>
<sequence length="329" mass="35181">IQDKHIEADKSRSSIYMICRIFNLGKGDETGMHLYLDPETKRRNRELEFSPYTWAVKPLMHPTILVGKAPSAKDVVGLNNDIPSRNSSEVPSANGVFGMNNASSNGSEAPSTPSVFDFKWNNDISVFEFRRDKDMSNSNSSKASARTNIFDGSNVPSPNSSFGIKAVSSNSETLKSTSSTYSSDAAESLSPSATREMLGTSPPLSNFNSPETSATFITTAAVQPSQSAFSFGGNAFRFPGPVFGSTSITETASTTKSKISTSPSVLTSEGSAPTDRLSPKMFQDSHCFNKKNPADVSPSPSPAPSPKPRSPQAREARSKSSPKPVAAEK</sequence>
<gene>
    <name evidence="2" type="ORF">JMJ35_009764</name>
</gene>
<feature type="region of interest" description="Disordered" evidence="1">
    <location>
        <begin position="133"/>
        <end position="154"/>
    </location>
</feature>
<proteinExistence type="predicted"/>
<name>A0AA39QTP5_9LECA</name>
<dbReference type="EMBL" id="JAFEKC020000022">
    <property type="protein sequence ID" value="KAK0507875.1"/>
    <property type="molecule type" value="Genomic_DNA"/>
</dbReference>
<dbReference type="Proteomes" id="UP001166286">
    <property type="component" value="Unassembled WGS sequence"/>
</dbReference>
<dbReference type="AlphaFoldDB" id="A0AA39QTP5"/>
<evidence type="ECO:0000313" key="3">
    <source>
        <dbReference type="Proteomes" id="UP001166286"/>
    </source>
</evidence>
<accession>A0AA39QTP5</accession>
<evidence type="ECO:0000313" key="2">
    <source>
        <dbReference type="EMBL" id="KAK0507875.1"/>
    </source>
</evidence>
<feature type="region of interest" description="Disordered" evidence="1">
    <location>
        <begin position="173"/>
        <end position="210"/>
    </location>
</feature>